<dbReference type="RefSeq" id="WP_145173014.1">
    <property type="nucleotide sequence ID" value="NZ_CP036525.1"/>
</dbReference>
<reference evidence="1 2" key="1">
    <citation type="submission" date="2019-02" db="EMBL/GenBank/DDBJ databases">
        <title>Deep-cultivation of Planctomycetes and their phenomic and genomic characterization uncovers novel biology.</title>
        <authorList>
            <person name="Wiegand S."/>
            <person name="Jogler M."/>
            <person name="Boedeker C."/>
            <person name="Pinto D."/>
            <person name="Vollmers J."/>
            <person name="Rivas-Marin E."/>
            <person name="Kohn T."/>
            <person name="Peeters S.H."/>
            <person name="Heuer A."/>
            <person name="Rast P."/>
            <person name="Oberbeckmann S."/>
            <person name="Bunk B."/>
            <person name="Jeske O."/>
            <person name="Meyerdierks A."/>
            <person name="Storesund J.E."/>
            <person name="Kallscheuer N."/>
            <person name="Luecker S."/>
            <person name="Lage O.M."/>
            <person name="Pohl T."/>
            <person name="Merkel B.J."/>
            <person name="Hornburger P."/>
            <person name="Mueller R.-W."/>
            <person name="Bruemmer F."/>
            <person name="Labrenz M."/>
            <person name="Spormann A.M."/>
            <person name="Op den Camp H."/>
            <person name="Overmann J."/>
            <person name="Amann R."/>
            <person name="Jetten M.S.M."/>
            <person name="Mascher T."/>
            <person name="Medema M.H."/>
            <person name="Devos D.P."/>
            <person name="Kaster A.-K."/>
            <person name="Ovreas L."/>
            <person name="Rohde M."/>
            <person name="Galperin M.Y."/>
            <person name="Jogler C."/>
        </authorList>
    </citation>
    <scope>NUCLEOTIDE SEQUENCE [LARGE SCALE GENOMIC DNA]</scope>
    <source>
        <strain evidence="1 2">K22_7</strain>
    </source>
</reference>
<gene>
    <name evidence="1" type="ORF">K227x_48130</name>
</gene>
<evidence type="ECO:0000313" key="2">
    <source>
        <dbReference type="Proteomes" id="UP000318538"/>
    </source>
</evidence>
<proteinExistence type="predicted"/>
<evidence type="ECO:0000313" key="1">
    <source>
        <dbReference type="EMBL" id="QDT06404.1"/>
    </source>
</evidence>
<dbReference type="EMBL" id="CP036525">
    <property type="protein sequence ID" value="QDT06404.1"/>
    <property type="molecule type" value="Genomic_DNA"/>
</dbReference>
<sequence length="363" mass="38630">MIGALIAAGMVHWNASSHRTRGAIAPPATPVEPIVEAPKISAEEVASIRRAQFYDQQVEPQIAATDQLNRQAADRCVQRIERLVEGYHRGVSPFVDDLTSISTRLGIVGRMPAAWWNEDDRVHQYISQKFEKHLFSQTTLTDDIVGVLQQFRDEVDANQKRLLVDIQASLTTADLPDVNLDSYQPFFEKVARDLQDYSTRQGTSSVANGLTAILVSEAGSYVAISLIGGLLGRMAATGAATAAVGAGAAATGGAAGAGGGSAVGPAGTVIGAVIGLGVGLAIDWYMTDQFQVQLTRQMRGYIDSLSGTLLYGTPVASIDGQPMLGTASQDGGMVAALPIVCDDLRSAYRERFYQQIVQTEVSE</sequence>
<dbReference type="OrthoDB" id="280149at2"/>
<dbReference type="KEGG" id="rlc:K227x_48130"/>
<protein>
    <submittedName>
        <fullName evidence="1">Uncharacterized protein</fullName>
    </submittedName>
</protein>
<dbReference type="AlphaFoldDB" id="A0A517NGZ9"/>
<accession>A0A517NGZ9</accession>
<keyword evidence="2" id="KW-1185">Reference proteome</keyword>
<name>A0A517NGZ9_9BACT</name>
<dbReference type="Proteomes" id="UP000318538">
    <property type="component" value="Chromosome"/>
</dbReference>
<organism evidence="1 2">
    <name type="scientific">Rubripirellula lacrimiformis</name>
    <dbReference type="NCBI Taxonomy" id="1930273"/>
    <lineage>
        <taxon>Bacteria</taxon>
        <taxon>Pseudomonadati</taxon>
        <taxon>Planctomycetota</taxon>
        <taxon>Planctomycetia</taxon>
        <taxon>Pirellulales</taxon>
        <taxon>Pirellulaceae</taxon>
        <taxon>Rubripirellula</taxon>
    </lineage>
</organism>